<proteinExistence type="predicted"/>
<gene>
    <name evidence="1" type="ORF">TR156729</name>
</gene>
<protein>
    <submittedName>
        <fullName evidence="1">Uncharacterized protein</fullName>
    </submittedName>
</protein>
<dbReference type="AlphaFoldDB" id="A0A0X3NJY4"/>
<dbReference type="EMBL" id="GEEE01022931">
    <property type="protein sequence ID" value="JAP40294.1"/>
    <property type="molecule type" value="Transcribed_RNA"/>
</dbReference>
<sequence>MSTLSVIRRMFINLLADIFGKIHGAFVRLHQKYVVQTWWPSLWKDMDILESVQHWATKVLPELENLSAFNLHLDHDRGDLFVKFQLFGGFALDVDWENLCKMSPKANLRRHH</sequence>
<evidence type="ECO:0000313" key="1">
    <source>
        <dbReference type="EMBL" id="JAP40294.1"/>
    </source>
</evidence>
<accession>A0A0X3NJY4</accession>
<organism evidence="1">
    <name type="scientific">Schistocephalus solidus</name>
    <name type="common">Tapeworm</name>
    <dbReference type="NCBI Taxonomy" id="70667"/>
    <lineage>
        <taxon>Eukaryota</taxon>
        <taxon>Metazoa</taxon>
        <taxon>Spiralia</taxon>
        <taxon>Lophotrochozoa</taxon>
        <taxon>Platyhelminthes</taxon>
        <taxon>Cestoda</taxon>
        <taxon>Eucestoda</taxon>
        <taxon>Diphyllobothriidea</taxon>
        <taxon>Diphyllobothriidae</taxon>
        <taxon>Schistocephalus</taxon>
    </lineage>
</organism>
<name>A0A0X3NJY4_SCHSO</name>
<reference evidence="1" key="1">
    <citation type="submission" date="2016-01" db="EMBL/GenBank/DDBJ databases">
        <title>Reference transcriptome for the parasite Schistocephalus solidus: insights into the molecular evolution of parasitism.</title>
        <authorList>
            <person name="Hebert F.O."/>
            <person name="Grambauer S."/>
            <person name="Barber I."/>
            <person name="Landry C.R."/>
            <person name="Aubin-Horth N."/>
        </authorList>
    </citation>
    <scope>NUCLEOTIDE SEQUENCE</scope>
</reference>